<proteinExistence type="predicted"/>
<gene>
    <name evidence="4" type="ORF">NBRC116591_19710</name>
</gene>
<dbReference type="Proteomes" id="UP001465153">
    <property type="component" value="Unassembled WGS sequence"/>
</dbReference>
<dbReference type="InterPro" id="IPR029787">
    <property type="entry name" value="Nucleotide_cyclase"/>
</dbReference>
<evidence type="ECO:0000313" key="4">
    <source>
        <dbReference type="EMBL" id="GAA6168160.1"/>
    </source>
</evidence>
<dbReference type="PROSITE" id="PS50113">
    <property type="entry name" value="PAC"/>
    <property type="match status" value="1"/>
</dbReference>
<dbReference type="Pfam" id="PF08448">
    <property type="entry name" value="PAS_4"/>
    <property type="match status" value="1"/>
</dbReference>
<feature type="domain" description="GGDEF" evidence="3">
    <location>
        <begin position="172"/>
        <end position="309"/>
    </location>
</feature>
<dbReference type="InterPro" id="IPR035919">
    <property type="entry name" value="EAL_sf"/>
</dbReference>
<dbReference type="Gene3D" id="3.20.20.450">
    <property type="entry name" value="EAL domain"/>
    <property type="match status" value="1"/>
</dbReference>
<evidence type="ECO:0000313" key="5">
    <source>
        <dbReference type="Proteomes" id="UP001465153"/>
    </source>
</evidence>
<dbReference type="InterPro" id="IPR013656">
    <property type="entry name" value="PAS_4"/>
</dbReference>
<dbReference type="NCBIfam" id="TIGR00229">
    <property type="entry name" value="sensory_box"/>
    <property type="match status" value="1"/>
</dbReference>
<dbReference type="Gene3D" id="3.30.70.270">
    <property type="match status" value="1"/>
</dbReference>
<dbReference type="InterPro" id="IPR043128">
    <property type="entry name" value="Rev_trsase/Diguanyl_cyclase"/>
</dbReference>
<comment type="caution">
    <text evidence="4">The sequence shown here is derived from an EMBL/GenBank/DDBJ whole genome shotgun (WGS) entry which is preliminary data.</text>
</comment>
<keyword evidence="5" id="KW-1185">Reference proteome</keyword>
<dbReference type="PANTHER" id="PTHR44757:SF2">
    <property type="entry name" value="BIOFILM ARCHITECTURE MAINTENANCE PROTEIN MBAA"/>
    <property type="match status" value="1"/>
</dbReference>
<dbReference type="InterPro" id="IPR052155">
    <property type="entry name" value="Biofilm_reg_signaling"/>
</dbReference>
<dbReference type="SUPFAM" id="SSF55073">
    <property type="entry name" value="Nucleotide cyclase"/>
    <property type="match status" value="1"/>
</dbReference>
<dbReference type="Pfam" id="PF00563">
    <property type="entry name" value="EAL"/>
    <property type="match status" value="1"/>
</dbReference>
<dbReference type="NCBIfam" id="TIGR00254">
    <property type="entry name" value="GGDEF"/>
    <property type="match status" value="1"/>
</dbReference>
<dbReference type="SMART" id="SM00052">
    <property type="entry name" value="EAL"/>
    <property type="match status" value="1"/>
</dbReference>
<dbReference type="Gene3D" id="3.30.450.20">
    <property type="entry name" value="PAS domain"/>
    <property type="match status" value="1"/>
</dbReference>
<evidence type="ECO:0000259" key="1">
    <source>
        <dbReference type="PROSITE" id="PS50113"/>
    </source>
</evidence>
<dbReference type="EMBL" id="BAABWN010000006">
    <property type="protein sequence ID" value="GAA6168160.1"/>
    <property type="molecule type" value="Genomic_DNA"/>
</dbReference>
<dbReference type="InterPro" id="IPR000014">
    <property type="entry name" value="PAS"/>
</dbReference>
<organism evidence="4 5">
    <name type="scientific">Sessilibacter corallicola</name>
    <dbReference type="NCBI Taxonomy" id="2904075"/>
    <lineage>
        <taxon>Bacteria</taxon>
        <taxon>Pseudomonadati</taxon>
        <taxon>Pseudomonadota</taxon>
        <taxon>Gammaproteobacteria</taxon>
        <taxon>Cellvibrionales</taxon>
        <taxon>Cellvibrionaceae</taxon>
        <taxon>Sessilibacter</taxon>
    </lineage>
</organism>
<dbReference type="Pfam" id="PF00990">
    <property type="entry name" value="GGDEF"/>
    <property type="match status" value="1"/>
</dbReference>
<dbReference type="PROSITE" id="PS50887">
    <property type="entry name" value="GGDEF"/>
    <property type="match status" value="1"/>
</dbReference>
<dbReference type="CDD" id="cd00130">
    <property type="entry name" value="PAS"/>
    <property type="match status" value="1"/>
</dbReference>
<reference evidence="4 5" key="1">
    <citation type="submission" date="2024-04" db="EMBL/GenBank/DDBJ databases">
        <title>Draft genome sequence of Sessilibacter corallicola NBRC 116591.</title>
        <authorList>
            <person name="Miyakawa T."/>
            <person name="Kusuya Y."/>
            <person name="Miura T."/>
        </authorList>
    </citation>
    <scope>NUCLEOTIDE SEQUENCE [LARGE SCALE GENOMIC DNA]</scope>
    <source>
        <strain evidence="4 5">KU-00831-HH</strain>
    </source>
</reference>
<evidence type="ECO:0000259" key="3">
    <source>
        <dbReference type="PROSITE" id="PS50887"/>
    </source>
</evidence>
<dbReference type="PANTHER" id="PTHR44757">
    <property type="entry name" value="DIGUANYLATE CYCLASE DGCP"/>
    <property type="match status" value="1"/>
</dbReference>
<dbReference type="InterPro" id="IPR000700">
    <property type="entry name" value="PAS-assoc_C"/>
</dbReference>
<evidence type="ECO:0000259" key="2">
    <source>
        <dbReference type="PROSITE" id="PS50883"/>
    </source>
</evidence>
<dbReference type="PROSITE" id="PS50883">
    <property type="entry name" value="EAL"/>
    <property type="match status" value="1"/>
</dbReference>
<feature type="domain" description="PAC" evidence="1">
    <location>
        <begin position="94"/>
        <end position="146"/>
    </location>
</feature>
<dbReference type="InterPro" id="IPR000160">
    <property type="entry name" value="GGDEF_dom"/>
</dbReference>
<sequence>MTARHLNRMCQSKEQLSAEQLLRIVLDTIPLRVFWKDLDLNFLGANQKLLDDIGFNSLDDLIGESDYAIFETPEEAEPKRDDDREVIQSGEAKLDIEEALPIQGKRLKWLRTNKVPMKMPDGKIIGVLGTYQDITAEVEYRQLIERQALIDPLTELANRRNLQNQILESEYTLAGLLFIDLDRFKHINDTLGHSVGDILLQTIAKRFQDIADTNDAMLARLGGDEFSIFKTFDDHSKIKDTLESIAKSIINVLNKPIHLGHHVVSIGASIGITTINGHNKSTKDGFTEADLAMYSAKINGRNNYRFYTEDLGVSAKRLHNLYSYLHHAIANNELYLVYQPQFNATNTLIGAEALVRWNNPKLGQVSPDEFIPIAEESGMIHELGEWVIREALDTLVSWKSWLALNPDFKLAVNVSSKQLEHRNLTSYIKNNLSDRGLNAKHVEIEITESLLLEQKTYGMASMDELKEIGVNIAIDDFGTGYSSLSYLATLPLNKLKVDRSFVSGLHTNDTNKKLVETMINLASGLGLNVIAEGVETLDEKHALESLGCTEFQGFLFSKPISAIKFERQYLHKDI</sequence>
<accession>A0ABQ0A935</accession>
<dbReference type="InterPro" id="IPR001633">
    <property type="entry name" value="EAL_dom"/>
</dbReference>
<protein>
    <submittedName>
        <fullName evidence="4">Uncharacterized protein</fullName>
    </submittedName>
</protein>
<dbReference type="SUPFAM" id="SSF55785">
    <property type="entry name" value="PYP-like sensor domain (PAS domain)"/>
    <property type="match status" value="1"/>
</dbReference>
<dbReference type="CDD" id="cd01948">
    <property type="entry name" value="EAL"/>
    <property type="match status" value="1"/>
</dbReference>
<dbReference type="InterPro" id="IPR035965">
    <property type="entry name" value="PAS-like_dom_sf"/>
</dbReference>
<dbReference type="SMART" id="SM00267">
    <property type="entry name" value="GGDEF"/>
    <property type="match status" value="1"/>
</dbReference>
<feature type="domain" description="EAL" evidence="2">
    <location>
        <begin position="318"/>
        <end position="573"/>
    </location>
</feature>
<name>A0ABQ0A935_9GAMM</name>
<dbReference type="CDD" id="cd01949">
    <property type="entry name" value="GGDEF"/>
    <property type="match status" value="1"/>
</dbReference>
<dbReference type="SUPFAM" id="SSF141868">
    <property type="entry name" value="EAL domain-like"/>
    <property type="match status" value="1"/>
</dbReference>